<dbReference type="STRING" id="558155.SAMN04487911_12121"/>
<evidence type="ECO:0000313" key="2">
    <source>
        <dbReference type="Proteomes" id="UP000184231"/>
    </source>
</evidence>
<reference evidence="2" key="1">
    <citation type="submission" date="2016-11" db="EMBL/GenBank/DDBJ databases">
        <authorList>
            <person name="Varghese N."/>
            <person name="Submissions S."/>
        </authorList>
    </citation>
    <scope>NUCLEOTIDE SEQUENCE [LARGE SCALE GENOMIC DNA]</scope>
    <source>
        <strain evidence="2">CGMCC 1.8863</strain>
    </source>
</reference>
<gene>
    <name evidence="1" type="ORF">SAMN04487911_12121</name>
</gene>
<dbReference type="RefSeq" id="WP_072765080.1">
    <property type="nucleotide sequence ID" value="NZ_FQYX01000021.1"/>
</dbReference>
<accession>A0A1M6JA41</accession>
<protein>
    <submittedName>
        <fullName evidence="1">Uncharacterized protein</fullName>
    </submittedName>
</protein>
<dbReference type="AlphaFoldDB" id="A0A1M6JA41"/>
<keyword evidence="2" id="KW-1185">Reference proteome</keyword>
<evidence type="ECO:0000313" key="1">
    <source>
        <dbReference type="EMBL" id="SHJ43585.1"/>
    </source>
</evidence>
<dbReference type="OrthoDB" id="680581at2"/>
<name>A0A1M6JA41_9FLAO</name>
<dbReference type="Proteomes" id="UP000184231">
    <property type="component" value="Unassembled WGS sequence"/>
</dbReference>
<dbReference type="EMBL" id="FQYX01000021">
    <property type="protein sequence ID" value="SHJ43585.1"/>
    <property type="molecule type" value="Genomic_DNA"/>
</dbReference>
<organism evidence="1 2">
    <name type="scientific">Arenibacter nanhaiticus</name>
    <dbReference type="NCBI Taxonomy" id="558155"/>
    <lineage>
        <taxon>Bacteria</taxon>
        <taxon>Pseudomonadati</taxon>
        <taxon>Bacteroidota</taxon>
        <taxon>Flavobacteriia</taxon>
        <taxon>Flavobacteriales</taxon>
        <taxon>Flavobacteriaceae</taxon>
        <taxon>Arenibacter</taxon>
    </lineage>
</organism>
<proteinExistence type="predicted"/>
<sequence>MDKLQRILTEITQLTNTIKAEHPQLYKFLDEDPITIPTKDHPDITLKVMKDYLDSLKQILKHSLDSTKK</sequence>